<feature type="region of interest" description="Disordered" evidence="1">
    <location>
        <begin position="175"/>
        <end position="236"/>
    </location>
</feature>
<dbReference type="EMBL" id="CASHTH010001704">
    <property type="protein sequence ID" value="CAI8018714.1"/>
    <property type="molecule type" value="Genomic_DNA"/>
</dbReference>
<reference evidence="2" key="1">
    <citation type="submission" date="2023-03" db="EMBL/GenBank/DDBJ databases">
        <authorList>
            <person name="Steffen K."/>
            <person name="Cardenas P."/>
        </authorList>
    </citation>
    <scope>NUCLEOTIDE SEQUENCE</scope>
</reference>
<dbReference type="AlphaFoldDB" id="A0AA35WFP1"/>
<dbReference type="Proteomes" id="UP001174909">
    <property type="component" value="Unassembled WGS sequence"/>
</dbReference>
<name>A0AA35WFP1_GEOBA</name>
<evidence type="ECO:0000256" key="1">
    <source>
        <dbReference type="SAM" id="MobiDB-lite"/>
    </source>
</evidence>
<evidence type="ECO:0000313" key="3">
    <source>
        <dbReference type="Proteomes" id="UP001174909"/>
    </source>
</evidence>
<gene>
    <name evidence="2" type="ORF">GBAR_LOCUS11342</name>
</gene>
<evidence type="ECO:0000313" key="2">
    <source>
        <dbReference type="EMBL" id="CAI8018714.1"/>
    </source>
</evidence>
<accession>A0AA35WFP1</accession>
<proteinExistence type="predicted"/>
<feature type="compositionally biased region" description="Low complexity" evidence="1">
    <location>
        <begin position="210"/>
        <end position="222"/>
    </location>
</feature>
<sequence length="258" mass="27528">MKDVQGIERGKCNSCECIEYRPPPESGKLSCEYCGHRPTEHVRIVELGRCRTKGCDCDKYTSEVPNSYSECEYCGCSASTHEGADALRKKQQPHQAPQFTPQTATVPVMSVAGQMMTQQQSGMMGQPGIPAQTMSQGTCGFPGCPYGRRVEGNKVHPYCSRTCAQKHSQLQGSFHAQKIASASQAGKTGTPQATPVTSAGAHAGQPPPNAAKATAAASTAPAHSDVQKVHSKPSKPGKELVRVVLSPETLIIILYKTL</sequence>
<organism evidence="2 3">
    <name type="scientific">Geodia barretti</name>
    <name type="common">Barrett's horny sponge</name>
    <dbReference type="NCBI Taxonomy" id="519541"/>
    <lineage>
        <taxon>Eukaryota</taxon>
        <taxon>Metazoa</taxon>
        <taxon>Porifera</taxon>
        <taxon>Demospongiae</taxon>
        <taxon>Heteroscleromorpha</taxon>
        <taxon>Tetractinellida</taxon>
        <taxon>Astrophorina</taxon>
        <taxon>Geodiidae</taxon>
        <taxon>Geodia</taxon>
    </lineage>
</organism>
<comment type="caution">
    <text evidence="2">The sequence shown here is derived from an EMBL/GenBank/DDBJ whole genome shotgun (WGS) entry which is preliminary data.</text>
</comment>
<protein>
    <submittedName>
        <fullName evidence="2">Uncharacterized protein</fullName>
    </submittedName>
</protein>
<feature type="compositionally biased region" description="Polar residues" evidence="1">
    <location>
        <begin position="175"/>
        <end position="197"/>
    </location>
</feature>
<keyword evidence="3" id="KW-1185">Reference proteome</keyword>